<dbReference type="PATRIC" id="fig|1121439.3.peg.336"/>
<dbReference type="SUPFAM" id="SSF160719">
    <property type="entry name" value="gpW/gp25-like"/>
    <property type="match status" value="1"/>
</dbReference>
<dbReference type="Pfam" id="PF04965">
    <property type="entry name" value="GPW_gp25"/>
    <property type="match status" value="1"/>
</dbReference>
<dbReference type="STRING" id="1121439.dsat_1949"/>
<organism evidence="2 3">
    <name type="scientific">Alkalidesulfovibrio alkalitolerans DSM 16529</name>
    <dbReference type="NCBI Taxonomy" id="1121439"/>
    <lineage>
        <taxon>Bacteria</taxon>
        <taxon>Pseudomonadati</taxon>
        <taxon>Thermodesulfobacteriota</taxon>
        <taxon>Desulfovibrionia</taxon>
        <taxon>Desulfovibrionales</taxon>
        <taxon>Desulfovibrionaceae</taxon>
        <taxon>Alkalidesulfovibrio</taxon>
    </lineage>
</organism>
<dbReference type="Proteomes" id="UP000014975">
    <property type="component" value="Unassembled WGS sequence"/>
</dbReference>
<dbReference type="EMBL" id="ATHI01000003">
    <property type="protein sequence ID" value="EPR35608.1"/>
    <property type="molecule type" value="Genomic_DNA"/>
</dbReference>
<keyword evidence="3" id="KW-1185">Reference proteome</keyword>
<name>S7UTE7_9BACT</name>
<evidence type="ECO:0000313" key="3">
    <source>
        <dbReference type="Proteomes" id="UP000014975"/>
    </source>
</evidence>
<reference evidence="2 3" key="1">
    <citation type="journal article" date="2013" name="Genome Announc.">
        <title>Draft genome sequences for three mercury-methylating, sulfate-reducing bacteria.</title>
        <authorList>
            <person name="Brown S.D."/>
            <person name="Hurt R.A.Jr."/>
            <person name="Gilmour C.C."/>
            <person name="Elias D.A."/>
        </authorList>
    </citation>
    <scope>NUCLEOTIDE SEQUENCE [LARGE SCALE GENOMIC DNA]</scope>
    <source>
        <strain evidence="2 3">DSM 16529</strain>
    </source>
</reference>
<evidence type="ECO:0000313" key="2">
    <source>
        <dbReference type="EMBL" id="EPR35608.1"/>
    </source>
</evidence>
<dbReference type="Gene3D" id="3.10.450.40">
    <property type="match status" value="1"/>
</dbReference>
<comment type="caution">
    <text evidence="2">The sequence shown here is derived from an EMBL/GenBank/DDBJ whole genome shotgun (WGS) entry which is preliminary data.</text>
</comment>
<accession>S7UTE7</accession>
<feature type="domain" description="IraD/Gp25-like" evidence="1">
    <location>
        <begin position="20"/>
        <end position="104"/>
    </location>
</feature>
<dbReference type="RefSeq" id="WP_020885835.1">
    <property type="nucleotide sequence ID" value="NZ_ATHI01000003.1"/>
</dbReference>
<gene>
    <name evidence="2" type="ORF">dsat_1949</name>
</gene>
<protein>
    <submittedName>
        <fullName evidence="2">GPW/gp25 family protein</fullName>
    </submittedName>
</protein>
<dbReference type="InterPro" id="IPR007048">
    <property type="entry name" value="IraD/Gp25-like"/>
</dbReference>
<sequence>MLPNSAHWQPALGRNGFVEGIEDIRQSIRIILETPQGSDPLRPEFGSNIYQYIDRPIDRARPHLVREAVRAIRRWEPRVTVVRVQVEQGDGPAHVLIRIEFRLADGALASAEVRA</sequence>
<dbReference type="OrthoDB" id="9802846at2"/>
<evidence type="ECO:0000259" key="1">
    <source>
        <dbReference type="Pfam" id="PF04965"/>
    </source>
</evidence>
<proteinExistence type="predicted"/>
<dbReference type="eggNOG" id="COG3628">
    <property type="taxonomic scope" value="Bacteria"/>
</dbReference>
<dbReference type="AlphaFoldDB" id="S7UTE7"/>